<evidence type="ECO:0000313" key="12">
    <source>
        <dbReference type="Proteomes" id="UP000784294"/>
    </source>
</evidence>
<sequence>DPECLAYLLAFYDHLCLWEEGSLVPVLHVGWVDKLMVNLMRFKPRARRLLQLLPAAASLHPSSNLSSSSITNPCPVSSSSSCSRPAYLPSNNDVRPIITGVSHTRRHDRISHSTLSTTSTTPEAVDNTLTSVDNNLLTVGSSRKGFITGQSISSTSFRQRLRSASNASPRASPKTSTSSAKTHLAVSTVKPISRKMRSAGTTSVVFSIDSLDETPNTSTLDSSGPDSHPPTESDSLACSDSLLPGLPTRLAICPPEDAPPADARNHDQAELDQELPLTIVSPPVALDITPLAANAMLESSAVCGINDIANSLSCSVATNGCSSSSNSSSSTSSLSSIEHNLNQLSSSLHAGDINLLTGDPLHSLSLSVDNQSDESGEL</sequence>
<gene>
    <name evidence="11" type="ORF">PXEA_LOCUS21101</name>
</gene>
<dbReference type="GO" id="GO:0035097">
    <property type="term" value="C:histone methyltransferase complex"/>
    <property type="evidence" value="ECO:0007669"/>
    <property type="project" value="TreeGrafter"/>
</dbReference>
<dbReference type="GO" id="GO:0008285">
    <property type="term" value="P:negative regulation of cell population proliferation"/>
    <property type="evidence" value="ECO:0007669"/>
    <property type="project" value="TreeGrafter"/>
</dbReference>
<evidence type="ECO:0000256" key="9">
    <source>
        <dbReference type="ARBA" id="ARBA00023242"/>
    </source>
</evidence>
<dbReference type="InterPro" id="IPR007747">
    <property type="entry name" value="Menin"/>
</dbReference>
<dbReference type="AlphaFoldDB" id="A0A3S5FEV0"/>
<dbReference type="GO" id="GO:0000785">
    <property type="term" value="C:chromatin"/>
    <property type="evidence" value="ECO:0007669"/>
    <property type="project" value="TreeGrafter"/>
</dbReference>
<keyword evidence="5" id="KW-0156">Chromatin regulator</keyword>
<keyword evidence="7" id="KW-0238">DNA-binding</keyword>
<dbReference type="GO" id="GO:0045786">
    <property type="term" value="P:negative regulation of cell cycle"/>
    <property type="evidence" value="ECO:0007669"/>
    <property type="project" value="TreeGrafter"/>
</dbReference>
<keyword evidence="9" id="KW-0539">Nucleus</keyword>
<feature type="region of interest" description="Disordered" evidence="10">
    <location>
        <begin position="210"/>
        <end position="236"/>
    </location>
</feature>
<feature type="compositionally biased region" description="Low complexity" evidence="10">
    <location>
        <begin position="162"/>
        <end position="182"/>
    </location>
</feature>
<evidence type="ECO:0000256" key="3">
    <source>
        <dbReference type="ARBA" id="ARBA00022491"/>
    </source>
</evidence>
<organism evidence="11 12">
    <name type="scientific">Protopolystoma xenopodis</name>
    <dbReference type="NCBI Taxonomy" id="117903"/>
    <lineage>
        <taxon>Eukaryota</taxon>
        <taxon>Metazoa</taxon>
        <taxon>Spiralia</taxon>
        <taxon>Lophotrochozoa</taxon>
        <taxon>Platyhelminthes</taxon>
        <taxon>Monogenea</taxon>
        <taxon>Polyopisthocotylea</taxon>
        <taxon>Polystomatidea</taxon>
        <taxon>Polystomatidae</taxon>
        <taxon>Protopolystoma</taxon>
    </lineage>
</organism>
<dbReference type="OrthoDB" id="5962932at2759"/>
<keyword evidence="12" id="KW-1185">Reference proteome</keyword>
<keyword evidence="8" id="KW-0804">Transcription</keyword>
<evidence type="ECO:0000256" key="6">
    <source>
        <dbReference type="ARBA" id="ARBA00023015"/>
    </source>
</evidence>
<dbReference type="PANTHER" id="PTHR12693">
    <property type="entry name" value="MENIN"/>
    <property type="match status" value="1"/>
</dbReference>
<dbReference type="PANTHER" id="PTHR12693:SF3">
    <property type="entry name" value="MENIN"/>
    <property type="match status" value="1"/>
</dbReference>
<evidence type="ECO:0000256" key="8">
    <source>
        <dbReference type="ARBA" id="ARBA00023163"/>
    </source>
</evidence>
<evidence type="ECO:0000256" key="10">
    <source>
        <dbReference type="SAM" id="MobiDB-lite"/>
    </source>
</evidence>
<evidence type="ECO:0000256" key="5">
    <source>
        <dbReference type="ARBA" id="ARBA00022853"/>
    </source>
</evidence>
<dbReference type="Pfam" id="PF05053">
    <property type="entry name" value="Menin"/>
    <property type="match status" value="1"/>
</dbReference>
<evidence type="ECO:0000256" key="2">
    <source>
        <dbReference type="ARBA" id="ARBA00021162"/>
    </source>
</evidence>
<reference evidence="11" key="1">
    <citation type="submission" date="2018-11" db="EMBL/GenBank/DDBJ databases">
        <authorList>
            <consortium name="Pathogen Informatics"/>
        </authorList>
    </citation>
    <scope>NUCLEOTIDE SEQUENCE</scope>
</reference>
<dbReference type="GO" id="GO:0006357">
    <property type="term" value="P:regulation of transcription by RNA polymerase II"/>
    <property type="evidence" value="ECO:0007669"/>
    <property type="project" value="TreeGrafter"/>
</dbReference>
<comment type="caution">
    <text evidence="11">The sequence shown here is derived from an EMBL/GenBank/DDBJ whole genome shotgun (WGS) entry which is preliminary data.</text>
</comment>
<keyword evidence="4" id="KW-0597">Phosphoprotein</keyword>
<evidence type="ECO:0000256" key="4">
    <source>
        <dbReference type="ARBA" id="ARBA00022553"/>
    </source>
</evidence>
<feature type="non-terminal residue" evidence="11">
    <location>
        <position position="1"/>
    </location>
</feature>
<dbReference type="GO" id="GO:0000403">
    <property type="term" value="F:Y-form DNA binding"/>
    <property type="evidence" value="ECO:0007669"/>
    <property type="project" value="TreeGrafter"/>
</dbReference>
<dbReference type="GO" id="GO:0000976">
    <property type="term" value="F:transcription cis-regulatory region binding"/>
    <property type="evidence" value="ECO:0007669"/>
    <property type="project" value="TreeGrafter"/>
</dbReference>
<feature type="region of interest" description="Disordered" evidence="10">
    <location>
        <begin position="157"/>
        <end position="191"/>
    </location>
</feature>
<dbReference type="GO" id="GO:0003682">
    <property type="term" value="F:chromatin binding"/>
    <property type="evidence" value="ECO:0007669"/>
    <property type="project" value="TreeGrafter"/>
</dbReference>
<feature type="compositionally biased region" description="Polar residues" evidence="10">
    <location>
        <begin position="213"/>
        <end position="236"/>
    </location>
</feature>
<evidence type="ECO:0000313" key="11">
    <source>
        <dbReference type="EMBL" id="VEL27661.1"/>
    </source>
</evidence>
<name>A0A3S5FEV0_9PLAT</name>
<evidence type="ECO:0000256" key="1">
    <source>
        <dbReference type="ARBA" id="ARBA00004123"/>
    </source>
</evidence>
<evidence type="ECO:0000256" key="7">
    <source>
        <dbReference type="ARBA" id="ARBA00023125"/>
    </source>
</evidence>
<keyword evidence="6" id="KW-0805">Transcription regulation</keyword>
<comment type="subcellular location">
    <subcellularLocation>
        <location evidence="1">Nucleus</location>
    </subcellularLocation>
</comment>
<dbReference type="GO" id="GO:0006325">
    <property type="term" value="P:chromatin organization"/>
    <property type="evidence" value="ECO:0007669"/>
    <property type="project" value="UniProtKB-KW"/>
</dbReference>
<keyword evidence="3" id="KW-0678">Repressor</keyword>
<dbReference type="Proteomes" id="UP000784294">
    <property type="component" value="Unassembled WGS sequence"/>
</dbReference>
<accession>A0A3S5FEV0</accession>
<dbReference type="EMBL" id="CAAALY010088868">
    <property type="protein sequence ID" value="VEL27661.1"/>
    <property type="molecule type" value="Genomic_DNA"/>
</dbReference>
<proteinExistence type="predicted"/>
<protein>
    <recommendedName>
        <fullName evidence="2">Menin</fullName>
    </recommendedName>
</protein>